<keyword evidence="2" id="KW-1185">Reference proteome</keyword>
<dbReference type="Proteomes" id="UP001193389">
    <property type="component" value="Chromosome"/>
</dbReference>
<organism evidence="1 2">
    <name type="scientific">Aquipluma nitroreducens</name>
    <dbReference type="NCBI Taxonomy" id="2010828"/>
    <lineage>
        <taxon>Bacteria</taxon>
        <taxon>Pseudomonadati</taxon>
        <taxon>Bacteroidota</taxon>
        <taxon>Bacteroidia</taxon>
        <taxon>Marinilabiliales</taxon>
        <taxon>Prolixibacteraceae</taxon>
        <taxon>Aquipluma</taxon>
    </lineage>
</organism>
<proteinExistence type="predicted"/>
<protein>
    <submittedName>
        <fullName evidence="1">Uncharacterized protein</fullName>
    </submittedName>
</protein>
<accession>A0A5K7SCC5</accession>
<dbReference type="AlphaFoldDB" id="A0A5K7SCC5"/>
<gene>
    <name evidence="1" type="ORF">AQPE_3418</name>
</gene>
<evidence type="ECO:0000313" key="1">
    <source>
        <dbReference type="EMBL" id="BBE19242.1"/>
    </source>
</evidence>
<dbReference type="EMBL" id="AP018694">
    <property type="protein sequence ID" value="BBE19242.1"/>
    <property type="molecule type" value="Genomic_DNA"/>
</dbReference>
<reference evidence="1" key="1">
    <citation type="journal article" date="2020" name="Int. J. Syst. Evol. Microbiol.">
        <title>Aquipluma nitroreducens gen. nov. sp. nov., a novel facultatively anaerobic bacterium isolated from a freshwater lake.</title>
        <authorList>
            <person name="Watanabe M."/>
            <person name="Kojima H."/>
            <person name="Fukui M."/>
        </authorList>
    </citation>
    <scope>NUCLEOTIDE SEQUENCE</scope>
    <source>
        <strain evidence="1">MeG22</strain>
    </source>
</reference>
<dbReference type="KEGG" id="anf:AQPE_3418"/>
<evidence type="ECO:0000313" key="2">
    <source>
        <dbReference type="Proteomes" id="UP001193389"/>
    </source>
</evidence>
<sequence length="41" mass="4636">MVLLKMWKRSLATPVVGAKMEKGGQTHLWLGSKNEMLINHT</sequence>
<name>A0A5K7SCC5_9BACT</name>